<evidence type="ECO:0000256" key="1">
    <source>
        <dbReference type="SAM" id="SignalP"/>
    </source>
</evidence>
<dbReference type="Proteomes" id="UP000295678">
    <property type="component" value="Unassembled WGS sequence"/>
</dbReference>
<evidence type="ECO:0008006" key="4">
    <source>
        <dbReference type="Google" id="ProtNLM"/>
    </source>
</evidence>
<keyword evidence="3" id="KW-1185">Reference proteome</keyword>
<accession>A0A4R3MIX8</accession>
<proteinExistence type="predicted"/>
<name>A0A4R3MIX8_9HYPH</name>
<keyword evidence="1" id="KW-0732">Signal</keyword>
<organism evidence="2 3">
    <name type="scientific">Tepidamorphus gemmatus</name>
    <dbReference type="NCBI Taxonomy" id="747076"/>
    <lineage>
        <taxon>Bacteria</taxon>
        <taxon>Pseudomonadati</taxon>
        <taxon>Pseudomonadota</taxon>
        <taxon>Alphaproteobacteria</taxon>
        <taxon>Hyphomicrobiales</taxon>
        <taxon>Tepidamorphaceae</taxon>
        <taxon>Tepidamorphus</taxon>
    </lineage>
</organism>
<evidence type="ECO:0000313" key="2">
    <source>
        <dbReference type="EMBL" id="TCT12472.1"/>
    </source>
</evidence>
<dbReference type="EMBL" id="SMAK01000002">
    <property type="protein sequence ID" value="TCT12472.1"/>
    <property type="molecule type" value="Genomic_DNA"/>
</dbReference>
<dbReference type="AlphaFoldDB" id="A0A4R3MIX8"/>
<gene>
    <name evidence="2" type="ORF">EDC22_102157</name>
</gene>
<evidence type="ECO:0000313" key="3">
    <source>
        <dbReference type="Proteomes" id="UP000295678"/>
    </source>
</evidence>
<dbReference type="OrthoDB" id="7870353at2"/>
<feature type="chain" id="PRO_5020381675" description="Cys/Met metabolism pyridoxal-phosphate-dependent enzyme" evidence="1">
    <location>
        <begin position="24"/>
        <end position="105"/>
    </location>
</feature>
<reference evidence="2 3" key="1">
    <citation type="submission" date="2019-03" db="EMBL/GenBank/DDBJ databases">
        <title>Genomic Encyclopedia of Type Strains, Phase IV (KMG-IV): sequencing the most valuable type-strain genomes for metagenomic binning, comparative biology and taxonomic classification.</title>
        <authorList>
            <person name="Goeker M."/>
        </authorList>
    </citation>
    <scope>NUCLEOTIDE SEQUENCE [LARGE SCALE GENOMIC DNA]</scope>
    <source>
        <strain evidence="2 3">DSM 19345</strain>
    </source>
</reference>
<feature type="signal peptide" evidence="1">
    <location>
        <begin position="1"/>
        <end position="23"/>
    </location>
</feature>
<comment type="caution">
    <text evidence="2">The sequence shown here is derived from an EMBL/GenBank/DDBJ whole genome shotgun (WGS) entry which is preliminary data.</text>
</comment>
<dbReference type="RefSeq" id="WP_132805254.1">
    <property type="nucleotide sequence ID" value="NZ_SMAK01000002.1"/>
</dbReference>
<protein>
    <recommendedName>
        <fullName evidence="4">Cys/Met metabolism pyridoxal-phosphate-dependent enzyme</fullName>
    </recommendedName>
</protein>
<sequence>MRRSALPPGLFLAALFVASALSADPVAPPGAEPLAPEAALACVAARYRGEALRIAAREAGLIRDIRWLTPAGNVLEIRLSGPGCLFLEVRGIGQTEARILPGETP</sequence>